<dbReference type="InterPro" id="IPR046338">
    <property type="entry name" value="GAIN_dom_sf"/>
</dbReference>
<feature type="transmembrane region" description="Helical" evidence="6">
    <location>
        <begin position="431"/>
        <end position="453"/>
    </location>
</feature>
<dbReference type="PANTHER" id="PTHR12011">
    <property type="entry name" value="ADHESION G-PROTEIN COUPLED RECEPTOR"/>
    <property type="match status" value="1"/>
</dbReference>
<dbReference type="AlphaFoldDB" id="A0AA47N519"/>
<dbReference type="GO" id="GO:0004930">
    <property type="term" value="F:G protein-coupled receptor activity"/>
    <property type="evidence" value="ECO:0007669"/>
    <property type="project" value="InterPro"/>
</dbReference>
<feature type="transmembrane region" description="Helical" evidence="6">
    <location>
        <begin position="535"/>
        <end position="557"/>
    </location>
</feature>
<dbReference type="Gene3D" id="2.60.220.50">
    <property type="match status" value="1"/>
</dbReference>
<dbReference type="PROSITE" id="PS50221">
    <property type="entry name" value="GAIN_B"/>
    <property type="match status" value="1"/>
</dbReference>
<evidence type="ECO:0000259" key="7">
    <source>
        <dbReference type="PROSITE" id="PS50221"/>
    </source>
</evidence>
<gene>
    <name evidence="9" type="primary">Adgrg3</name>
    <name evidence="9" type="ORF">N1851_006791</name>
</gene>
<name>A0AA47N519_MERPO</name>
<protein>
    <submittedName>
        <fullName evidence="9">Adhesion G protein-coupled receptor G3</fullName>
    </submittedName>
</protein>
<reference evidence="9" key="1">
    <citation type="journal article" date="2023" name="Front. Mar. Sci.">
        <title>A new Merluccius polli reference genome to investigate the effects of global change in West African waters.</title>
        <authorList>
            <person name="Mateo J.L."/>
            <person name="Blanco-Fernandez C."/>
            <person name="Garcia-Vazquez E."/>
            <person name="Machado-Schiaffino G."/>
        </authorList>
    </citation>
    <scope>NUCLEOTIDE SEQUENCE</scope>
    <source>
        <strain evidence="9">C29</strain>
        <tissue evidence="9">Fin</tissue>
    </source>
</reference>
<evidence type="ECO:0000256" key="6">
    <source>
        <dbReference type="SAM" id="Phobius"/>
    </source>
</evidence>
<dbReference type="Pfam" id="PF01825">
    <property type="entry name" value="GPS"/>
    <property type="match status" value="1"/>
</dbReference>
<feature type="transmembrane region" description="Helical" evidence="6">
    <location>
        <begin position="632"/>
        <end position="653"/>
    </location>
</feature>
<feature type="domain" description="GAIN-B" evidence="7">
    <location>
        <begin position="275"/>
        <end position="420"/>
    </location>
</feature>
<dbReference type="GO" id="GO:0005886">
    <property type="term" value="C:plasma membrane"/>
    <property type="evidence" value="ECO:0007669"/>
    <property type="project" value="TreeGrafter"/>
</dbReference>
<comment type="subcellular location">
    <subcellularLocation>
        <location evidence="1">Membrane</location>
        <topology evidence="1">Multi-pass membrane protein</topology>
    </subcellularLocation>
</comment>
<comment type="caution">
    <text evidence="9">The sequence shown here is derived from an EMBL/GenBank/DDBJ whole genome shotgun (WGS) entry which is preliminary data.</text>
</comment>
<evidence type="ECO:0000313" key="10">
    <source>
        <dbReference type="Proteomes" id="UP001174136"/>
    </source>
</evidence>
<proteinExistence type="predicted"/>
<dbReference type="Proteomes" id="UP001174136">
    <property type="component" value="Unassembled WGS sequence"/>
</dbReference>
<evidence type="ECO:0000256" key="5">
    <source>
        <dbReference type="ARBA" id="ARBA00023157"/>
    </source>
</evidence>
<evidence type="ECO:0000256" key="2">
    <source>
        <dbReference type="ARBA" id="ARBA00022692"/>
    </source>
</evidence>
<dbReference type="EMBL" id="JAOPHQ010001159">
    <property type="protein sequence ID" value="KAK0151845.1"/>
    <property type="molecule type" value="Genomic_DNA"/>
</dbReference>
<feature type="transmembrane region" description="Helical" evidence="6">
    <location>
        <begin position="491"/>
        <end position="514"/>
    </location>
</feature>
<dbReference type="GO" id="GO:0007189">
    <property type="term" value="P:adenylate cyclase-activating G protein-coupled receptor signaling pathway"/>
    <property type="evidence" value="ECO:0007669"/>
    <property type="project" value="TreeGrafter"/>
</dbReference>
<evidence type="ECO:0000259" key="8">
    <source>
        <dbReference type="PROSITE" id="PS50261"/>
    </source>
</evidence>
<feature type="transmembrane region" description="Helical" evidence="6">
    <location>
        <begin position="465"/>
        <end position="485"/>
    </location>
</feature>
<dbReference type="Pfam" id="PF00002">
    <property type="entry name" value="7tm_2"/>
    <property type="match status" value="1"/>
</dbReference>
<keyword evidence="3 6" id="KW-1133">Transmembrane helix</keyword>
<keyword evidence="5" id="KW-1015">Disulfide bond</keyword>
<dbReference type="InterPro" id="IPR000832">
    <property type="entry name" value="GPCR_2_secretin-like"/>
</dbReference>
<keyword evidence="4 6" id="KW-0472">Membrane</keyword>
<keyword evidence="2 6" id="KW-0812">Transmembrane</keyword>
<dbReference type="PROSITE" id="PS50261">
    <property type="entry name" value="G_PROTEIN_RECEP_F2_4"/>
    <property type="match status" value="1"/>
</dbReference>
<keyword evidence="9" id="KW-0675">Receptor</keyword>
<evidence type="ECO:0000256" key="4">
    <source>
        <dbReference type="ARBA" id="ARBA00023136"/>
    </source>
</evidence>
<evidence type="ECO:0000313" key="9">
    <source>
        <dbReference type="EMBL" id="KAK0151845.1"/>
    </source>
</evidence>
<dbReference type="Gene3D" id="1.20.1070.10">
    <property type="entry name" value="Rhodopsin 7-helix transmembrane proteins"/>
    <property type="match status" value="1"/>
</dbReference>
<evidence type="ECO:0000256" key="3">
    <source>
        <dbReference type="ARBA" id="ARBA00022989"/>
    </source>
</evidence>
<sequence>MHMALPSRMTVGLDTKPTVTGICCTISFKPIHWFLIAVLTRETVDAVRFDRSVIRTWFFLSSQFWTCFSFVERSCDAIPKEKLLLMDLLPAHQLVEGRVGIGIQQHQLEALLIHKADGVAAVHVAQALAPLTDHLQEPLFDLAAHAADGGPRQGVLLLLLLGWGRSGGGGLSGLRREVAPDISGSDSKKKYIVNTTHPERNCNVCKNTGKEPDQSINIDVPSVTPGKETGIDPTMAADLMKNLSSVLSLMTESSAVVSFGDTKGVIVKQDKEDISEVSIGYSSPNYTIKVADDISDLSTLQTSVFISKEAFVQSNTSDLFAGVFRFYNMEKDEMNSSVLFNEVIAIDMGTNITNLTNPISIYFRDVTEEAIASCCSWNGEGSLPNWTEDGCKTLVEGSSIVCRCSHLTFFAVIMSPLNTTISAADLKSLTYITYIGCGLSIFFLGIAFFMHFLMRRTKASMSKEILIQLMIALFLLNLSFLTNTWVANLDSIVGCTIMAALLHYSMLATFTWFAMNAFHLCLHFYRAGQMSINRYILKVSVTAWVTPSLVVITLLILNMYGKLSINTDGNEMNLCWITLDEIHYIINITYYAVVFLFTFTTFTLILSWLCLTKRSKVGYARMGSNSIDIVSVFGLCCTLGISWGFAFFAYGVMQLPSYYIFTILNSFQGMAT</sequence>
<evidence type="ECO:0000256" key="1">
    <source>
        <dbReference type="ARBA" id="ARBA00004141"/>
    </source>
</evidence>
<feature type="domain" description="G-protein coupled receptors family 2 profile 2" evidence="8">
    <location>
        <begin position="429"/>
        <end position="672"/>
    </location>
</feature>
<dbReference type="PANTHER" id="PTHR12011:SF474">
    <property type="entry name" value="ADHESION G PROTEIN-COUPLED RECEPTOR G11-RELATED"/>
    <property type="match status" value="1"/>
</dbReference>
<dbReference type="InterPro" id="IPR017981">
    <property type="entry name" value="GPCR_2-like_7TM"/>
</dbReference>
<feature type="transmembrane region" description="Helical" evidence="6">
    <location>
        <begin position="588"/>
        <end position="611"/>
    </location>
</feature>
<dbReference type="InterPro" id="IPR000203">
    <property type="entry name" value="GPS"/>
</dbReference>
<keyword evidence="10" id="KW-1185">Reference proteome</keyword>
<dbReference type="GO" id="GO:0007166">
    <property type="term" value="P:cell surface receptor signaling pathway"/>
    <property type="evidence" value="ECO:0007669"/>
    <property type="project" value="InterPro"/>
</dbReference>
<accession>A0AA47N519</accession>
<organism evidence="9 10">
    <name type="scientific">Merluccius polli</name>
    <name type="common">Benguela hake</name>
    <name type="synonym">Merluccius cadenati</name>
    <dbReference type="NCBI Taxonomy" id="89951"/>
    <lineage>
        <taxon>Eukaryota</taxon>
        <taxon>Metazoa</taxon>
        <taxon>Chordata</taxon>
        <taxon>Craniata</taxon>
        <taxon>Vertebrata</taxon>
        <taxon>Euteleostomi</taxon>
        <taxon>Actinopterygii</taxon>
        <taxon>Neopterygii</taxon>
        <taxon>Teleostei</taxon>
        <taxon>Neoteleostei</taxon>
        <taxon>Acanthomorphata</taxon>
        <taxon>Zeiogadaria</taxon>
        <taxon>Gadariae</taxon>
        <taxon>Gadiformes</taxon>
        <taxon>Gadoidei</taxon>
        <taxon>Merlucciidae</taxon>
        <taxon>Merluccius</taxon>
    </lineage>
</organism>
<dbReference type="InterPro" id="IPR057244">
    <property type="entry name" value="GAIN_B"/>
</dbReference>
<dbReference type="SMART" id="SM00303">
    <property type="entry name" value="GPS"/>
    <property type="match status" value="1"/>
</dbReference>